<organism evidence="1 2">
    <name type="scientific">Streblomastix strix</name>
    <dbReference type="NCBI Taxonomy" id="222440"/>
    <lineage>
        <taxon>Eukaryota</taxon>
        <taxon>Metamonada</taxon>
        <taxon>Preaxostyla</taxon>
        <taxon>Oxymonadida</taxon>
        <taxon>Streblomastigidae</taxon>
        <taxon>Streblomastix</taxon>
    </lineage>
</organism>
<dbReference type="Proteomes" id="UP000324800">
    <property type="component" value="Unassembled WGS sequence"/>
</dbReference>
<reference evidence="1 2" key="1">
    <citation type="submission" date="2019-03" db="EMBL/GenBank/DDBJ databases">
        <title>Single cell metagenomics reveals metabolic interactions within the superorganism composed of flagellate Streblomastix strix and complex community of Bacteroidetes bacteria on its surface.</title>
        <authorList>
            <person name="Treitli S.C."/>
            <person name="Kolisko M."/>
            <person name="Husnik F."/>
            <person name="Keeling P."/>
            <person name="Hampl V."/>
        </authorList>
    </citation>
    <scope>NUCLEOTIDE SEQUENCE [LARGE SCALE GENOMIC DNA]</scope>
    <source>
        <strain evidence="1">ST1C</strain>
    </source>
</reference>
<sequence length="95" mass="11368">MKEYIDMAAKVRKEIRNWKISQLMQFIGKQVTQTDESCLRQNYIHIRVDVDLTAEKRGEVRVEERVGLEKLKEREGLKFRKVQQWSQISVGESWD</sequence>
<evidence type="ECO:0000313" key="1">
    <source>
        <dbReference type="EMBL" id="KAA6354517.1"/>
    </source>
</evidence>
<proteinExistence type="predicted"/>
<accession>A0A5J4T8D3</accession>
<protein>
    <submittedName>
        <fullName evidence="1">Uncharacterized protein</fullName>
    </submittedName>
</protein>
<name>A0A5J4T8D3_9EUKA</name>
<evidence type="ECO:0000313" key="2">
    <source>
        <dbReference type="Proteomes" id="UP000324800"/>
    </source>
</evidence>
<dbReference type="EMBL" id="SNRW01036170">
    <property type="protein sequence ID" value="KAA6354517.1"/>
    <property type="molecule type" value="Genomic_DNA"/>
</dbReference>
<gene>
    <name evidence="1" type="ORF">EZS28_049956</name>
</gene>
<dbReference type="AlphaFoldDB" id="A0A5J4T8D3"/>
<comment type="caution">
    <text evidence="1">The sequence shown here is derived from an EMBL/GenBank/DDBJ whole genome shotgun (WGS) entry which is preliminary data.</text>
</comment>